<name>A0A9E2NP73_9BACE</name>
<dbReference type="Proteomes" id="UP000824236">
    <property type="component" value="Unassembled WGS sequence"/>
</dbReference>
<dbReference type="PANTHER" id="PTHR43798">
    <property type="entry name" value="MONOACYLGLYCEROL LIPASE"/>
    <property type="match status" value="1"/>
</dbReference>
<dbReference type="SUPFAM" id="SSF53474">
    <property type="entry name" value="alpha/beta-Hydrolases"/>
    <property type="match status" value="1"/>
</dbReference>
<dbReference type="InterPro" id="IPR029058">
    <property type="entry name" value="AB_hydrolase_fold"/>
</dbReference>
<dbReference type="InterPro" id="IPR050266">
    <property type="entry name" value="AB_hydrolase_sf"/>
</dbReference>
<organism evidence="2 3">
    <name type="scientific">Candidatus Bacteroides intestinipullorum</name>
    <dbReference type="NCBI Taxonomy" id="2838471"/>
    <lineage>
        <taxon>Bacteria</taxon>
        <taxon>Pseudomonadati</taxon>
        <taxon>Bacteroidota</taxon>
        <taxon>Bacteroidia</taxon>
        <taxon>Bacteroidales</taxon>
        <taxon>Bacteroidaceae</taxon>
        <taxon>Bacteroides</taxon>
    </lineage>
</organism>
<dbReference type="InterPro" id="IPR000073">
    <property type="entry name" value="AB_hydrolase_1"/>
</dbReference>
<dbReference type="AlphaFoldDB" id="A0A9E2NP73"/>
<evidence type="ECO:0000259" key="1">
    <source>
        <dbReference type="Pfam" id="PF12697"/>
    </source>
</evidence>
<dbReference type="EMBL" id="JAHLFO010000135">
    <property type="protein sequence ID" value="MBU3814788.1"/>
    <property type="molecule type" value="Genomic_DNA"/>
</dbReference>
<dbReference type="Gene3D" id="3.40.50.1820">
    <property type="entry name" value="alpha/beta hydrolase"/>
    <property type="match status" value="1"/>
</dbReference>
<dbReference type="Pfam" id="PF12697">
    <property type="entry name" value="Abhydrolase_6"/>
    <property type="match status" value="1"/>
</dbReference>
<accession>A0A9E2NP73</accession>
<dbReference type="GO" id="GO:0016020">
    <property type="term" value="C:membrane"/>
    <property type="evidence" value="ECO:0007669"/>
    <property type="project" value="TreeGrafter"/>
</dbReference>
<feature type="domain" description="AB hydrolase-1" evidence="1">
    <location>
        <begin position="24"/>
        <end position="222"/>
    </location>
</feature>
<protein>
    <submittedName>
        <fullName evidence="2">Alpha/beta hydrolase</fullName>
    </submittedName>
</protein>
<keyword evidence="2" id="KW-0378">Hydrolase</keyword>
<dbReference type="GO" id="GO:0016787">
    <property type="term" value="F:hydrolase activity"/>
    <property type="evidence" value="ECO:0007669"/>
    <property type="project" value="UniProtKB-KW"/>
</dbReference>
<reference evidence="2" key="2">
    <citation type="submission" date="2021-04" db="EMBL/GenBank/DDBJ databases">
        <authorList>
            <person name="Gilroy R."/>
        </authorList>
    </citation>
    <scope>NUCLEOTIDE SEQUENCE</scope>
    <source>
        <strain evidence="2">B3-3758</strain>
    </source>
</reference>
<evidence type="ECO:0000313" key="2">
    <source>
        <dbReference type="EMBL" id="MBU3814788.1"/>
    </source>
</evidence>
<comment type="caution">
    <text evidence="2">The sequence shown here is derived from an EMBL/GenBank/DDBJ whole genome shotgun (WGS) entry which is preliminary data.</text>
</comment>
<reference evidence="2" key="1">
    <citation type="journal article" date="2021" name="PeerJ">
        <title>Extensive microbial diversity within the chicken gut microbiome revealed by metagenomics and culture.</title>
        <authorList>
            <person name="Gilroy R."/>
            <person name="Ravi A."/>
            <person name="Getino M."/>
            <person name="Pursley I."/>
            <person name="Horton D.L."/>
            <person name="Alikhan N.F."/>
            <person name="Baker D."/>
            <person name="Gharbi K."/>
            <person name="Hall N."/>
            <person name="Watson M."/>
            <person name="Adriaenssens E.M."/>
            <person name="Foster-Nyarko E."/>
            <person name="Jarju S."/>
            <person name="Secka A."/>
            <person name="Antonio M."/>
            <person name="Oren A."/>
            <person name="Chaudhuri R.R."/>
            <person name="La Ragione R."/>
            <person name="Hildebrand F."/>
            <person name="Pallen M.J."/>
        </authorList>
    </citation>
    <scope>NUCLEOTIDE SEQUENCE</scope>
    <source>
        <strain evidence="2">B3-3758</strain>
    </source>
</reference>
<dbReference type="PANTHER" id="PTHR43798:SF33">
    <property type="entry name" value="HYDROLASE, PUTATIVE (AFU_ORTHOLOGUE AFUA_2G14860)-RELATED"/>
    <property type="match status" value="1"/>
</dbReference>
<evidence type="ECO:0000313" key="3">
    <source>
        <dbReference type="Proteomes" id="UP000824236"/>
    </source>
</evidence>
<proteinExistence type="predicted"/>
<gene>
    <name evidence="2" type="ORF">H9791_09875</name>
</gene>
<sequence>MNPLAEELAARYDLGVLEPFQSMHRISALVDELFMQIADEVDLPVVLVGHSWGAWLALFFAAQHKEWVEKVILIGCPPFEDKYVPLIMQRRMERLAVQEQTDFLQLLSHTHLSDDEFIRLQDLVAQTDNYHVKVNENDFAPDQSAYEQVWNEAAAFRSSNGFAGLLLGVSVPIHIIHGEEDPHPLVGVTAPLEQASVHYVLRTLSHCGHSPFLELEAKEEFYDVLNEMIQG</sequence>